<dbReference type="Proteomes" id="UP000178023">
    <property type="component" value="Unassembled WGS sequence"/>
</dbReference>
<evidence type="ECO:0000256" key="1">
    <source>
        <dbReference type="SAM" id="Phobius"/>
    </source>
</evidence>
<dbReference type="AlphaFoldDB" id="A0A1F8F501"/>
<keyword evidence="1" id="KW-0472">Membrane</keyword>
<dbReference type="InterPro" id="IPR038695">
    <property type="entry name" value="Saro_0823-like_sf"/>
</dbReference>
<reference evidence="2 3" key="1">
    <citation type="journal article" date="2016" name="Nat. Commun.">
        <title>Thousands of microbial genomes shed light on interconnected biogeochemical processes in an aquifer system.</title>
        <authorList>
            <person name="Anantharaman K."/>
            <person name="Brown C.T."/>
            <person name="Hug L.A."/>
            <person name="Sharon I."/>
            <person name="Castelle C.J."/>
            <person name="Probst A.J."/>
            <person name="Thomas B.C."/>
            <person name="Singh A."/>
            <person name="Wilkins M.J."/>
            <person name="Karaoz U."/>
            <person name="Brodie E.L."/>
            <person name="Williams K.H."/>
            <person name="Hubbard S.S."/>
            <person name="Banfield J.F."/>
        </authorList>
    </citation>
    <scope>NUCLEOTIDE SEQUENCE [LARGE SCALE GENOMIC DNA]</scope>
</reference>
<dbReference type="PANTHER" id="PTHR37953">
    <property type="entry name" value="UPF0127 PROTEIN MJ1496"/>
    <property type="match status" value="1"/>
</dbReference>
<evidence type="ECO:0008006" key="4">
    <source>
        <dbReference type="Google" id="ProtNLM"/>
    </source>
</evidence>
<protein>
    <recommendedName>
        <fullName evidence="4">DUF192 domain-containing protein</fullName>
    </recommendedName>
</protein>
<evidence type="ECO:0000313" key="3">
    <source>
        <dbReference type="Proteomes" id="UP000178023"/>
    </source>
</evidence>
<comment type="caution">
    <text evidence="2">The sequence shown here is derived from an EMBL/GenBank/DDBJ whole genome shotgun (WGS) entry which is preliminary data.</text>
</comment>
<sequence>MFHKFFSRLVRSKLPIVILALIAAILIYQFHDTIYVGDAPLEITRAVSNEERQVGLLGYNALAENHGILFVFDNEGRYPFHMVGMKFAIDFIWISGDGTIVDITPDAQPQLANVPNDKVKFYWSALPAKYVIEVNAGWARRHNVRVGTHVSRL</sequence>
<keyword evidence="1" id="KW-1133">Transmembrane helix</keyword>
<dbReference type="InterPro" id="IPR003795">
    <property type="entry name" value="DUF192"/>
</dbReference>
<dbReference type="Pfam" id="PF02643">
    <property type="entry name" value="DUF192"/>
    <property type="match status" value="1"/>
</dbReference>
<organism evidence="2 3">
    <name type="scientific">Candidatus Yanofskybacteria bacterium RIFCSPHIGHO2_01_FULL_45_42</name>
    <dbReference type="NCBI Taxonomy" id="1802671"/>
    <lineage>
        <taxon>Bacteria</taxon>
        <taxon>Candidatus Yanofskyibacteriota</taxon>
    </lineage>
</organism>
<keyword evidence="1" id="KW-0812">Transmembrane</keyword>
<proteinExistence type="predicted"/>
<feature type="transmembrane region" description="Helical" evidence="1">
    <location>
        <begin position="12"/>
        <end position="30"/>
    </location>
</feature>
<dbReference type="Gene3D" id="2.60.120.1140">
    <property type="entry name" value="Protein of unknown function DUF192"/>
    <property type="match status" value="1"/>
</dbReference>
<dbReference type="PANTHER" id="PTHR37953:SF1">
    <property type="entry name" value="UPF0127 PROTEIN MJ1496"/>
    <property type="match status" value="1"/>
</dbReference>
<evidence type="ECO:0000313" key="2">
    <source>
        <dbReference type="EMBL" id="OGN08224.1"/>
    </source>
</evidence>
<dbReference type="EMBL" id="MGJL01000009">
    <property type="protein sequence ID" value="OGN08224.1"/>
    <property type="molecule type" value="Genomic_DNA"/>
</dbReference>
<accession>A0A1F8F501</accession>
<name>A0A1F8F501_9BACT</name>
<gene>
    <name evidence="2" type="ORF">A2750_01245</name>
</gene>